<accession>A0A1E1MW86</accession>
<organism evidence="2 3">
    <name type="scientific">Rhynchosporium secalis</name>
    <name type="common">Barley scald fungus</name>
    <dbReference type="NCBI Taxonomy" id="38038"/>
    <lineage>
        <taxon>Eukaryota</taxon>
        <taxon>Fungi</taxon>
        <taxon>Dikarya</taxon>
        <taxon>Ascomycota</taxon>
        <taxon>Pezizomycotina</taxon>
        <taxon>Leotiomycetes</taxon>
        <taxon>Helotiales</taxon>
        <taxon>Ploettnerulaceae</taxon>
        <taxon>Rhynchosporium</taxon>
    </lineage>
</organism>
<dbReference type="AlphaFoldDB" id="A0A1E1MW86"/>
<proteinExistence type="predicted"/>
<reference evidence="3" key="1">
    <citation type="submission" date="2016-03" db="EMBL/GenBank/DDBJ databases">
        <authorList>
            <person name="Guldener U."/>
        </authorList>
    </citation>
    <scope>NUCLEOTIDE SEQUENCE [LARGE SCALE GENOMIC DNA]</scope>
</reference>
<dbReference type="EMBL" id="FJVC01000713">
    <property type="protein sequence ID" value="CZT53317.1"/>
    <property type="molecule type" value="Genomic_DNA"/>
</dbReference>
<evidence type="ECO:0000313" key="3">
    <source>
        <dbReference type="Proteomes" id="UP000177625"/>
    </source>
</evidence>
<keyword evidence="3" id="KW-1185">Reference proteome</keyword>
<evidence type="ECO:0000313" key="2">
    <source>
        <dbReference type="EMBL" id="CZT53317.1"/>
    </source>
</evidence>
<sequence length="285" mass="31685">MDLRIVGYWFTQPAKDYSRASEPTCLYEHGSNREDSGRHTDIPLTSSYATIQPGRLNLQAEGSSLLQSAQVPTIDDLELLDLKLKKAQLLVLAEESNDGESAAHELGHRETHFPRDNTTVMNLPWFDEAGWEPIDIFQDSGSDLSRDTSSDGGFSDTCSSETSSETSSDGDFSEAGEEYIDIDLLDSYEYLRSDLADNITRIEGKYEGWFLIGTEVFAESEGGGVGDLDIPFVYLILEALGTVVEDTPVGVLKNPFEGKVFLVTMLDYNPKTFFPMHGTRPKYVY</sequence>
<protein>
    <submittedName>
        <fullName evidence="2">Uncharacterized protein</fullName>
    </submittedName>
</protein>
<evidence type="ECO:0000256" key="1">
    <source>
        <dbReference type="SAM" id="MobiDB-lite"/>
    </source>
</evidence>
<feature type="compositionally biased region" description="Low complexity" evidence="1">
    <location>
        <begin position="153"/>
        <end position="170"/>
    </location>
</feature>
<feature type="region of interest" description="Disordered" evidence="1">
    <location>
        <begin position="140"/>
        <end position="173"/>
    </location>
</feature>
<gene>
    <name evidence="2" type="ORF">RSE6_14805</name>
</gene>
<dbReference type="Proteomes" id="UP000177625">
    <property type="component" value="Unassembled WGS sequence"/>
</dbReference>
<name>A0A1E1MW86_RHYSE</name>